<evidence type="ECO:0000256" key="1">
    <source>
        <dbReference type="SAM" id="SignalP"/>
    </source>
</evidence>
<proteinExistence type="predicted"/>
<organism evidence="2 3">
    <name type="scientific">Shewanella algae</name>
    <dbReference type="NCBI Taxonomy" id="38313"/>
    <lineage>
        <taxon>Bacteria</taxon>
        <taxon>Pseudomonadati</taxon>
        <taxon>Pseudomonadota</taxon>
        <taxon>Gammaproteobacteria</taxon>
        <taxon>Alteromonadales</taxon>
        <taxon>Shewanellaceae</taxon>
        <taxon>Shewanella</taxon>
    </lineage>
</organism>
<sequence length="178" mass="20060">MRISTILLATTSSLFIANIVHAEIYKCEINGITSYSQFPCDEGNKSKGTYQPNPPSMTYKPTMPLAEYYLENEKVPVNTMDAGDAISIYNTQCNRDSYSGVIQNISAYSTYVTTITVTFKYYKLGMEKQIWDRQTKVLKLQPGRSTLFSIKGRAAPTSYNIDCVVSRHVKFVDSTVTR</sequence>
<gene>
    <name evidence="2" type="ORF">NCTC10738_02983</name>
</gene>
<feature type="chain" id="PRO_5017020635" description="DUF4124 domain-containing protein" evidence="1">
    <location>
        <begin position="23"/>
        <end position="178"/>
    </location>
</feature>
<dbReference type="EMBL" id="UGYO01000002">
    <property type="protein sequence ID" value="SUJ00056.1"/>
    <property type="molecule type" value="Genomic_DNA"/>
</dbReference>
<evidence type="ECO:0008006" key="4">
    <source>
        <dbReference type="Google" id="ProtNLM"/>
    </source>
</evidence>
<feature type="signal peptide" evidence="1">
    <location>
        <begin position="1"/>
        <end position="22"/>
    </location>
</feature>
<protein>
    <recommendedName>
        <fullName evidence="4">DUF4124 domain-containing protein</fullName>
    </recommendedName>
</protein>
<keyword evidence="1" id="KW-0732">Signal</keyword>
<accession>A0A380BG52</accession>
<evidence type="ECO:0000313" key="2">
    <source>
        <dbReference type="EMBL" id="SUJ00056.1"/>
    </source>
</evidence>
<dbReference type="Proteomes" id="UP000254069">
    <property type="component" value="Unassembled WGS sequence"/>
</dbReference>
<dbReference type="AlphaFoldDB" id="A0A380BG52"/>
<evidence type="ECO:0000313" key="3">
    <source>
        <dbReference type="Proteomes" id="UP000254069"/>
    </source>
</evidence>
<dbReference type="RefSeq" id="WP_147289700.1">
    <property type="nucleotide sequence ID" value="NZ_JADZHB010000029.1"/>
</dbReference>
<name>A0A380BG52_9GAMM</name>
<reference evidence="2 3" key="1">
    <citation type="submission" date="2018-06" db="EMBL/GenBank/DDBJ databases">
        <authorList>
            <consortium name="Pathogen Informatics"/>
            <person name="Doyle S."/>
        </authorList>
    </citation>
    <scope>NUCLEOTIDE SEQUENCE [LARGE SCALE GENOMIC DNA]</scope>
    <source>
        <strain evidence="2 3">NCTC10738</strain>
    </source>
</reference>
<keyword evidence="3" id="KW-1185">Reference proteome</keyword>